<feature type="compositionally biased region" description="Polar residues" evidence="1">
    <location>
        <begin position="19"/>
        <end position="38"/>
    </location>
</feature>
<name>A0A1A9UY48_GLOAU</name>
<keyword evidence="3" id="KW-1185">Reference proteome</keyword>
<dbReference type="EnsemblMetazoa" id="GAUT019542-RA">
    <property type="protein sequence ID" value="GAUT019542-PA"/>
    <property type="gene ID" value="GAUT019542"/>
</dbReference>
<evidence type="ECO:0000313" key="3">
    <source>
        <dbReference type="Proteomes" id="UP000078200"/>
    </source>
</evidence>
<organism evidence="2 3">
    <name type="scientific">Glossina austeni</name>
    <name type="common">Savannah tsetse fly</name>
    <dbReference type="NCBI Taxonomy" id="7395"/>
    <lineage>
        <taxon>Eukaryota</taxon>
        <taxon>Metazoa</taxon>
        <taxon>Ecdysozoa</taxon>
        <taxon>Arthropoda</taxon>
        <taxon>Hexapoda</taxon>
        <taxon>Insecta</taxon>
        <taxon>Pterygota</taxon>
        <taxon>Neoptera</taxon>
        <taxon>Endopterygota</taxon>
        <taxon>Diptera</taxon>
        <taxon>Brachycera</taxon>
        <taxon>Muscomorpha</taxon>
        <taxon>Hippoboscoidea</taxon>
        <taxon>Glossinidae</taxon>
        <taxon>Glossina</taxon>
    </lineage>
</organism>
<dbReference type="AlphaFoldDB" id="A0A1A9UY48"/>
<accession>A0A1A9UY48</accession>
<reference evidence="2" key="1">
    <citation type="submission" date="2020-05" db="UniProtKB">
        <authorList>
            <consortium name="EnsemblMetazoa"/>
        </authorList>
    </citation>
    <scope>IDENTIFICATION</scope>
    <source>
        <strain evidence="2">TTRI</strain>
    </source>
</reference>
<evidence type="ECO:0000256" key="1">
    <source>
        <dbReference type="SAM" id="MobiDB-lite"/>
    </source>
</evidence>
<proteinExistence type="predicted"/>
<evidence type="ECO:0000313" key="2">
    <source>
        <dbReference type="EnsemblMetazoa" id="GAUT019542-PA"/>
    </source>
</evidence>
<dbReference type="Proteomes" id="UP000078200">
    <property type="component" value="Unassembled WGS sequence"/>
</dbReference>
<sequence length="115" mass="12851">MLNSTFPFAPSDNQDEISDLNSPSPTGSTTKLHKNASSSIPIRSVTRLYRKSYDNNPTYVPTTSVKIGFNSKPIPKTICFNYCVPHVSFLKSTLRQCFNRLATKRISAKLKTHAI</sequence>
<protein>
    <submittedName>
        <fullName evidence="2">Uncharacterized protein</fullName>
    </submittedName>
</protein>
<dbReference type="VEuPathDB" id="VectorBase:GAUT019542"/>
<feature type="region of interest" description="Disordered" evidence="1">
    <location>
        <begin position="1"/>
        <end position="38"/>
    </location>
</feature>